<dbReference type="InterPro" id="IPR011222">
    <property type="entry name" value="dsDNA_vir_gr_I_capsid"/>
</dbReference>
<evidence type="ECO:0000256" key="7">
    <source>
        <dbReference type="HAMAP-Rule" id="MF_04002"/>
    </source>
</evidence>
<dbReference type="GeneID" id="37618283"/>
<keyword evidence="7" id="KW-1015">Disulfide bond</keyword>
<evidence type="ECO:0000256" key="8">
    <source>
        <dbReference type="RuleBase" id="RU361248"/>
    </source>
</evidence>
<evidence type="ECO:0000313" key="12">
    <source>
        <dbReference type="Proteomes" id="UP000174148"/>
    </source>
</evidence>
<dbReference type="Pfam" id="PF00500">
    <property type="entry name" value="Late_protein_L1"/>
    <property type="match status" value="1"/>
</dbReference>
<keyword evidence="7" id="KW-1164">Virus endocytosis by host</keyword>
<dbReference type="Proteomes" id="UP000174148">
    <property type="component" value="Segment"/>
</dbReference>
<dbReference type="EMBL" id="KF574428">
    <property type="protein sequence ID" value="AHB63944.1"/>
    <property type="molecule type" value="Genomic_DNA"/>
</dbReference>
<feature type="compositionally biased region" description="Basic residues" evidence="9">
    <location>
        <begin position="490"/>
        <end position="500"/>
    </location>
</feature>
<proteinExistence type="inferred from homology"/>
<dbReference type="KEGG" id="vg:37618283"/>
<dbReference type="EMBL" id="KP205502">
    <property type="protein sequence ID" value="AKE50901.1"/>
    <property type="molecule type" value="Genomic_DNA"/>
</dbReference>
<comment type="function">
    <text evidence="7 8">Forms an icosahedral capsid with a T=7 symmetry and a 50 nm diameter. The capsid is composed of 72 pentamers linked to each other by disulfide bonds and associated with L2 proteins. Binds to heparan sulfate proteoglycans on cell surface of basal layer keratinocytes to provide initial virion attachment. This binding mediates a conformational change in the virus capsid that facilitates efficient infection. The virion enters the host cell via endocytosis. During virus trafficking, L1 protein dissociates from the viral DNA and the genomic DNA is released to the host nucleus. The virion assembly takes place within the cell nucleus. Encapsulates the genomic DNA together with protein L2.</text>
</comment>
<keyword evidence="1 7" id="KW-0167">Capsid protein</keyword>
<dbReference type="PRINTS" id="PR00865">
    <property type="entry name" value="HPVCAPSIDL1"/>
</dbReference>
<feature type="region of interest" description="Disordered" evidence="9">
    <location>
        <begin position="475"/>
        <end position="500"/>
    </location>
</feature>
<dbReference type="SUPFAM" id="SSF88648">
    <property type="entry name" value="Group I dsDNA viruses"/>
    <property type="match status" value="1"/>
</dbReference>
<name>V5TG08_9PAPI</name>
<keyword evidence="4 7" id="KW-0946">Virion</keyword>
<keyword evidence="12" id="KW-1185">Reference proteome</keyword>
<evidence type="ECO:0000256" key="4">
    <source>
        <dbReference type="ARBA" id="ARBA00022844"/>
    </source>
</evidence>
<feature type="disulfide bond" description="Interchain (with Cys-173)" evidence="7">
    <location>
        <position position="430"/>
    </location>
</feature>
<reference evidence="10" key="2">
    <citation type="submission" date="2013-08" db="EMBL/GenBank/DDBJ databases">
        <title>Mucosotropic genital papillomatosis associated with two novel papillomaviruses from a Florida manatee.</title>
        <authorList>
            <person name="Ghim S.-J."/>
            <person name="Joh J."/>
            <person name="Mignucci-Giannoni A.A."/>
            <person name="Rivera-Guzman A.L."/>
            <person name="Falcon-Matos L."/>
            <person name="Alsina-Guerrero M.M."/>
            <person name="Rodriguez-Villanueva M."/>
            <person name="Jenson A.B."/>
            <person name="Bossart G.D."/>
        </authorList>
    </citation>
    <scope>NUCLEOTIDE SEQUENCE</scope>
    <source>
        <strain evidence="10">TM3S</strain>
    </source>
</reference>
<keyword evidence="7" id="KW-1162">Viral penetration into host cytoplasm</keyword>
<reference evidence="11 12" key="3">
    <citation type="submission" date="2014-11" db="EMBL/GenBank/DDBJ databases">
        <title>Molecular Characterization of Two Novel Mucosotropic Papillomaviruses of a Florida Manatee (Trichechus manatus latirostris).</title>
        <authorList>
            <person name="Zahin M."/>
            <person name="Ghim S.-J."/>
            <person name="Khanal S."/>
            <person name="Bossart G.D."/>
            <person name="Jenson A.B."/>
            <person name="Joh J."/>
        </authorList>
    </citation>
    <scope>NUCLEOTIDE SEQUENCE [LARGE SCALE GENOMIC DNA]</scope>
    <source>
        <strain evidence="11">TmPV-3</strain>
    </source>
</reference>
<dbReference type="GO" id="GO:0042025">
    <property type="term" value="C:host cell nucleus"/>
    <property type="evidence" value="ECO:0007669"/>
    <property type="project" value="UniProtKB-SubCell"/>
</dbReference>
<dbReference type="RefSeq" id="YP_009507323.1">
    <property type="nucleotide sequence ID" value="NC_038526.1"/>
</dbReference>
<gene>
    <name evidence="7 8 10" type="primary">L1</name>
</gene>
<sequence length="500" mass="56634">MTSQFSNSKLYLPPAAVTKIRPTDSYITRTSVFYHAQSERLLTVGHPYYATKRDSNVDVPKVSPHQYRVFRIRLPDPNRLALADTSLFNPEKERLVWGCRGLEVGRGQPLGVALSGNPLLNRFTDTENPSKYSEQKSSDNRQNVSFDAKQTQLIMLGCKPAIGEHWKRAKQACPEVPEGGCPPLELQNSHIEDGDMGDIGFGAMDFGDLQASKSEVPLDIVDSICKYPDFLKMANDTYGDFSFFFIRREQMYQRHFFSRAGKMGDPVPGPLTQPPEESQQPQNNISSSVYFGTPSGSLVTSESQIFNRPYWLQRAQGPNNGIAWHNQLFITVMDNTRGTNFTVTVPSANSDSQPGKYKQDKYTVYTRHVEEYELSLILQLCKVPLNPEVLTHIHAMDQSILDEWNLGVNPPAATILEDQYRFIQSTATKCPPVPDPQTDPDPYTLLSFWTLDFTDRISPELDQFPLGRKFLFQAGTRVPRKRPLPPSKPPKQRPTKRKRK</sequence>
<evidence type="ECO:0000256" key="2">
    <source>
        <dbReference type="ARBA" id="ARBA00022581"/>
    </source>
</evidence>
<evidence type="ECO:0000256" key="6">
    <source>
        <dbReference type="ARBA" id="ARBA00023296"/>
    </source>
</evidence>
<keyword evidence="3 7" id="KW-1161">Viral attachment to host cell</keyword>
<dbReference type="GO" id="GO:0075509">
    <property type="term" value="P:endocytosis involved in viral entry into host cell"/>
    <property type="evidence" value="ECO:0007669"/>
    <property type="project" value="UniProtKB-KW"/>
</dbReference>
<feature type="disulfide bond" description="Interchain (with Cys-430)" evidence="7">
    <location>
        <position position="173"/>
    </location>
</feature>
<protein>
    <recommendedName>
        <fullName evidence="7 8">Major capsid protein L1</fullName>
    </recommendedName>
</protein>
<accession>V5TG08</accession>
<keyword evidence="7" id="KW-1048">Host nucleus</keyword>
<reference evidence="10" key="1">
    <citation type="submission" date="2013-08" db="EMBL/GenBank/DDBJ databases">
        <title>Major capsid protein gene (L1) of papillomavirus isolated from a Florida manatee.</title>
        <authorList>
            <person name="Ghim S.-J."/>
            <person name="Joh J."/>
            <person name="Bossart G.D."/>
            <person name="Jenson A.B."/>
        </authorList>
    </citation>
    <scope>NUCLEOTIDE SEQUENCE</scope>
    <source>
        <strain evidence="10">TM3S</strain>
    </source>
</reference>
<keyword evidence="2 7" id="KW-0945">Host-virus interaction</keyword>
<organism evidence="10">
    <name type="scientific">Trichechus manatus latirostris papillomavirus 3</name>
    <dbReference type="NCBI Taxonomy" id="2848316"/>
    <lineage>
        <taxon>Viruses</taxon>
        <taxon>Monodnaviria</taxon>
        <taxon>Shotokuvirae</taxon>
        <taxon>Cossaviricota</taxon>
        <taxon>Papovaviricetes</taxon>
        <taxon>Zurhausenvirales</taxon>
        <taxon>Papillomaviridae</taxon>
        <taxon>Firstpapillomavirinae</taxon>
        <taxon>Rhopapillomavirus</taxon>
        <taxon>Rhopapillomavirus 2</taxon>
    </lineage>
</organism>
<comment type="subunit">
    <text evidence="7">Self-assembles into homopentamers. The capsid has an icosahedral symmetry and consists of 72 capsomers, with each capsomer being a pentamer of L1. Interacts with the minor capsid protein L2; this interaction is necessary for viral genome encapsidation. Interacts with protein E2; this interaction enhances E2-dependent replication and transcription activation.</text>
</comment>
<evidence type="ECO:0000256" key="3">
    <source>
        <dbReference type="ARBA" id="ARBA00022804"/>
    </source>
</evidence>
<evidence type="ECO:0000256" key="1">
    <source>
        <dbReference type="ARBA" id="ARBA00022561"/>
    </source>
</evidence>
<comment type="subcellular location">
    <subcellularLocation>
        <location evidence="7">Virion</location>
    </subcellularLocation>
    <subcellularLocation>
        <location evidence="7">Host nucleus</location>
    </subcellularLocation>
</comment>
<keyword evidence="6 7" id="KW-1160">Virus entry into host cell</keyword>
<keyword evidence="8" id="KW-1145">T=7 icosahedral capsid protein</keyword>
<evidence type="ECO:0000256" key="5">
    <source>
        <dbReference type="ARBA" id="ARBA00022921"/>
    </source>
</evidence>
<evidence type="ECO:0000313" key="11">
    <source>
        <dbReference type="EMBL" id="AKE50901.1"/>
    </source>
</evidence>
<dbReference type="GO" id="GO:0019062">
    <property type="term" value="P:virion attachment to host cell"/>
    <property type="evidence" value="ECO:0007669"/>
    <property type="project" value="UniProtKB-UniRule"/>
</dbReference>
<keyword evidence="5 7" id="KW-0426">Late protein</keyword>
<dbReference type="GO" id="GO:0005198">
    <property type="term" value="F:structural molecule activity"/>
    <property type="evidence" value="ECO:0007669"/>
    <property type="project" value="UniProtKB-UniRule"/>
</dbReference>
<comment type="similarity">
    <text evidence="7 8">Belongs to the papillomaviridae L1 protein family.</text>
</comment>
<feature type="region of interest" description="Disordered" evidence="9">
    <location>
        <begin position="263"/>
        <end position="287"/>
    </location>
</feature>
<dbReference type="GO" id="GO:0039620">
    <property type="term" value="C:T=7 icosahedral viral capsid"/>
    <property type="evidence" value="ECO:0007669"/>
    <property type="project" value="UniProtKB-UniRule"/>
</dbReference>
<dbReference type="OrthoDB" id="5037at10239"/>
<evidence type="ECO:0000256" key="9">
    <source>
        <dbReference type="SAM" id="MobiDB-lite"/>
    </source>
</evidence>
<dbReference type="InterPro" id="IPR002210">
    <property type="entry name" value="Capsid_L1_Papillomavir"/>
</dbReference>
<evidence type="ECO:0000313" key="10">
    <source>
        <dbReference type="EMBL" id="AHB63944.1"/>
    </source>
</evidence>
<dbReference type="HAMAP" id="MF_04002">
    <property type="entry name" value="PPV_L1"/>
    <property type="match status" value="1"/>
</dbReference>
<dbReference type="Gene3D" id="2.60.175.20">
    <property type="entry name" value="Major capsid L1 (late) superfamily, Papillomavirus"/>
    <property type="match status" value="2"/>
</dbReference>
<dbReference type="InterPro" id="IPR036973">
    <property type="entry name" value="Capsid_L1_sf_Papillomavir"/>
</dbReference>